<dbReference type="VEuPathDB" id="FungiDB:PYU1_G012634"/>
<dbReference type="Proteomes" id="UP000019132">
    <property type="component" value="Unassembled WGS sequence"/>
</dbReference>
<feature type="coiled-coil region" evidence="1">
    <location>
        <begin position="209"/>
        <end position="250"/>
    </location>
</feature>
<dbReference type="AlphaFoldDB" id="K3X611"/>
<keyword evidence="3" id="KW-1185">Reference proteome</keyword>
<proteinExistence type="predicted"/>
<sequence length="306" mass="34973">MVSARVRAIYHDTGRSAPPIRQMPSSVSATSTIASKLKVFQQAELHDEYYKLVDVVTELKTACQHEQERHMKAVARIRRLEEIIAMKDRKIESLLHAKTVSSDHSHVIGSITQRVMAQKDRQNHSTMQKLRLKIAQQSQILASYNEAMQSLRSGTKSTNLMELEEERNQLYIELRHHQELLACQQLEIESQAKKISELFQVDTNTRQQMAKLQQESKKHVLEKQKFDQEIAILKAQNAQLQDKLVLEQRKRTYDKEAAANSHANGVGGTRIDIASPARDSVLANALEEMKALMKKECLASIQREKL</sequence>
<dbReference type="STRING" id="431595.K3X611"/>
<evidence type="ECO:0000313" key="3">
    <source>
        <dbReference type="Proteomes" id="UP000019132"/>
    </source>
</evidence>
<dbReference type="EMBL" id="GL376588">
    <property type="status" value="NOT_ANNOTATED_CDS"/>
    <property type="molecule type" value="Genomic_DNA"/>
</dbReference>
<accession>K3X611</accession>
<reference evidence="2" key="3">
    <citation type="submission" date="2015-02" db="UniProtKB">
        <authorList>
            <consortium name="EnsemblProtists"/>
        </authorList>
    </citation>
    <scope>IDENTIFICATION</scope>
    <source>
        <strain evidence="2">DAOM BR144</strain>
    </source>
</reference>
<reference evidence="3" key="1">
    <citation type="journal article" date="2010" name="Genome Biol.">
        <title>Genome sequence of the necrotrophic plant pathogen Pythium ultimum reveals original pathogenicity mechanisms and effector repertoire.</title>
        <authorList>
            <person name="Levesque C.A."/>
            <person name="Brouwer H."/>
            <person name="Cano L."/>
            <person name="Hamilton J.P."/>
            <person name="Holt C."/>
            <person name="Huitema E."/>
            <person name="Raffaele S."/>
            <person name="Robideau G.P."/>
            <person name="Thines M."/>
            <person name="Win J."/>
            <person name="Zerillo M.M."/>
            <person name="Beakes G.W."/>
            <person name="Boore J.L."/>
            <person name="Busam D."/>
            <person name="Dumas B."/>
            <person name="Ferriera S."/>
            <person name="Fuerstenberg S.I."/>
            <person name="Gachon C.M."/>
            <person name="Gaulin E."/>
            <person name="Govers F."/>
            <person name="Grenville-Briggs L."/>
            <person name="Horner N."/>
            <person name="Hostetler J."/>
            <person name="Jiang R.H."/>
            <person name="Johnson J."/>
            <person name="Krajaejun T."/>
            <person name="Lin H."/>
            <person name="Meijer H.J."/>
            <person name="Moore B."/>
            <person name="Morris P."/>
            <person name="Phuntmart V."/>
            <person name="Puiu D."/>
            <person name="Shetty J."/>
            <person name="Stajich J.E."/>
            <person name="Tripathy S."/>
            <person name="Wawra S."/>
            <person name="van West P."/>
            <person name="Whitty B.R."/>
            <person name="Coutinho P.M."/>
            <person name="Henrissat B."/>
            <person name="Martin F."/>
            <person name="Thomas P.D."/>
            <person name="Tyler B.M."/>
            <person name="De Vries R.P."/>
            <person name="Kamoun S."/>
            <person name="Yandell M."/>
            <person name="Tisserat N."/>
            <person name="Buell C.R."/>
        </authorList>
    </citation>
    <scope>NUCLEOTIDE SEQUENCE</scope>
    <source>
        <strain evidence="3">DAOM:BR144</strain>
    </source>
</reference>
<dbReference type="HOGENOM" id="CLU_055215_0_0_1"/>
<dbReference type="EnsemblProtists" id="PYU1_T012660">
    <property type="protein sequence ID" value="PYU1_T012660"/>
    <property type="gene ID" value="PYU1_G012634"/>
</dbReference>
<dbReference type="eggNOG" id="ENOG502S9EJ">
    <property type="taxonomic scope" value="Eukaryota"/>
</dbReference>
<name>K3X611_GLOUD</name>
<feature type="coiled-coil region" evidence="1">
    <location>
        <begin position="127"/>
        <end position="180"/>
    </location>
</feature>
<evidence type="ECO:0000256" key="1">
    <source>
        <dbReference type="SAM" id="Coils"/>
    </source>
</evidence>
<reference evidence="3" key="2">
    <citation type="submission" date="2010-04" db="EMBL/GenBank/DDBJ databases">
        <authorList>
            <person name="Buell R."/>
            <person name="Hamilton J."/>
            <person name="Hostetler J."/>
        </authorList>
    </citation>
    <scope>NUCLEOTIDE SEQUENCE [LARGE SCALE GENOMIC DNA]</scope>
    <source>
        <strain evidence="3">DAOM:BR144</strain>
    </source>
</reference>
<protein>
    <submittedName>
        <fullName evidence="2">Uncharacterized protein</fullName>
    </submittedName>
</protein>
<dbReference type="InParanoid" id="K3X611"/>
<keyword evidence="1" id="KW-0175">Coiled coil</keyword>
<evidence type="ECO:0000313" key="2">
    <source>
        <dbReference type="EnsemblProtists" id="PYU1_T012660"/>
    </source>
</evidence>
<organism evidence="2 3">
    <name type="scientific">Globisporangium ultimum (strain ATCC 200006 / CBS 805.95 / DAOM BR144)</name>
    <name type="common">Pythium ultimum</name>
    <dbReference type="NCBI Taxonomy" id="431595"/>
    <lineage>
        <taxon>Eukaryota</taxon>
        <taxon>Sar</taxon>
        <taxon>Stramenopiles</taxon>
        <taxon>Oomycota</taxon>
        <taxon>Peronosporomycetes</taxon>
        <taxon>Pythiales</taxon>
        <taxon>Pythiaceae</taxon>
        <taxon>Globisporangium</taxon>
    </lineage>
</organism>